<dbReference type="EMBL" id="KV875101">
    <property type="protein sequence ID" value="OIW25691.1"/>
    <property type="molecule type" value="Genomic_DNA"/>
</dbReference>
<proteinExistence type="predicted"/>
<dbReference type="Proteomes" id="UP000182658">
    <property type="component" value="Unassembled WGS sequence"/>
</dbReference>
<reference evidence="2 3" key="1">
    <citation type="submission" date="2016-10" db="EMBL/GenBank/DDBJ databases">
        <title>Draft genome sequence of Coniochaeta ligniaria NRRL30616, a lignocellulolytic fungus for bioabatement of inhibitors in plant biomass hydrolysates.</title>
        <authorList>
            <consortium name="DOE Joint Genome Institute"/>
            <person name="Jimenez D.J."/>
            <person name="Hector R.E."/>
            <person name="Riley R."/>
            <person name="Sun H."/>
            <person name="Grigoriev I.V."/>
            <person name="Van Elsas J.D."/>
            <person name="Nichols N.N."/>
        </authorList>
    </citation>
    <scope>NUCLEOTIDE SEQUENCE [LARGE SCALE GENOMIC DNA]</scope>
    <source>
        <strain evidence="2 3">NRRL 30616</strain>
    </source>
</reference>
<protein>
    <submittedName>
        <fullName evidence="2">Uncharacterized protein</fullName>
    </submittedName>
</protein>
<evidence type="ECO:0000256" key="1">
    <source>
        <dbReference type="SAM" id="MobiDB-lite"/>
    </source>
</evidence>
<accession>A0A1J7IEI6</accession>
<dbReference type="AlphaFoldDB" id="A0A1J7IEI6"/>
<organism evidence="2 3">
    <name type="scientific">Coniochaeta ligniaria NRRL 30616</name>
    <dbReference type="NCBI Taxonomy" id="1408157"/>
    <lineage>
        <taxon>Eukaryota</taxon>
        <taxon>Fungi</taxon>
        <taxon>Dikarya</taxon>
        <taxon>Ascomycota</taxon>
        <taxon>Pezizomycotina</taxon>
        <taxon>Sordariomycetes</taxon>
        <taxon>Sordariomycetidae</taxon>
        <taxon>Coniochaetales</taxon>
        <taxon>Coniochaetaceae</taxon>
        <taxon>Coniochaeta</taxon>
    </lineage>
</organism>
<feature type="region of interest" description="Disordered" evidence="1">
    <location>
        <begin position="75"/>
        <end position="106"/>
    </location>
</feature>
<keyword evidence="3" id="KW-1185">Reference proteome</keyword>
<feature type="compositionally biased region" description="Polar residues" evidence="1">
    <location>
        <begin position="83"/>
        <end position="101"/>
    </location>
</feature>
<sequence length="151" mass="17072">MTIGWRLAGINDDAMMCKQLVKLARSAIFGPIWPVERVERRTSWQERENVALGGEALFNGRDGPEREDVARAVTDRRERVHTRSTTSSWLQGRTPANQGNSAVARDKRRSLPQAFWTEDDVGVYFQSLQATVRRRGSTVLRCFQSTPDGHG</sequence>
<evidence type="ECO:0000313" key="2">
    <source>
        <dbReference type="EMBL" id="OIW25691.1"/>
    </source>
</evidence>
<dbReference type="InParanoid" id="A0A1J7IEI6"/>
<name>A0A1J7IEI6_9PEZI</name>
<gene>
    <name evidence="2" type="ORF">CONLIGDRAFT_502698</name>
</gene>
<evidence type="ECO:0000313" key="3">
    <source>
        <dbReference type="Proteomes" id="UP000182658"/>
    </source>
</evidence>